<sequence length="206" mass="23981">MKLSSRKYLPNETVVFKNTKGEFGELSNMAPGFPLYINDIIIANSECLYQACRFPLFPEIQEEIINESNPMKAKWISRKYLRYTRQDWDTTKFLVMRWVLKVKLIQNWDKFSGVIQRTENKAIVELSTKDKIWAASKMSDGSYEGINALGRLLMELRKELNEGSINTQFVEPLTIPGFLLYGFSICRAYPQETIIRSIDKELELKC</sequence>
<dbReference type="SUPFAM" id="SSF143990">
    <property type="entry name" value="YbiA-like"/>
    <property type="match status" value="1"/>
</dbReference>
<name>L8JSF7_9BACT</name>
<dbReference type="InterPro" id="IPR012816">
    <property type="entry name" value="NADAR"/>
</dbReference>
<dbReference type="eggNOG" id="COG3236">
    <property type="taxonomic scope" value="Bacteria"/>
</dbReference>
<gene>
    <name evidence="4" type="ORF">C900_02947</name>
</gene>
<dbReference type="STRING" id="1237149.C900_02947"/>
<evidence type="ECO:0000313" key="5">
    <source>
        <dbReference type="Proteomes" id="UP000011135"/>
    </source>
</evidence>
<evidence type="ECO:0000256" key="2">
    <source>
        <dbReference type="ARBA" id="ARBA00000751"/>
    </source>
</evidence>
<dbReference type="OrthoDB" id="67297at2"/>
<comment type="caution">
    <text evidence="4">The sequence shown here is derived from an EMBL/GenBank/DDBJ whole genome shotgun (WGS) entry which is preliminary data.</text>
</comment>
<organism evidence="4 5">
    <name type="scientific">Fulvivirga imtechensis AK7</name>
    <dbReference type="NCBI Taxonomy" id="1237149"/>
    <lineage>
        <taxon>Bacteria</taxon>
        <taxon>Pseudomonadati</taxon>
        <taxon>Bacteroidota</taxon>
        <taxon>Cytophagia</taxon>
        <taxon>Cytophagales</taxon>
        <taxon>Fulvivirgaceae</taxon>
        <taxon>Fulvivirga</taxon>
    </lineage>
</organism>
<dbReference type="Gene3D" id="1.10.357.40">
    <property type="entry name" value="YbiA-like"/>
    <property type="match status" value="1"/>
</dbReference>
<dbReference type="InterPro" id="IPR037238">
    <property type="entry name" value="YbiA-like_sf"/>
</dbReference>
<comment type="catalytic activity">
    <reaction evidence="1">
        <text>5-amino-6-(5-phospho-D-ribosylamino)uracil + H2O = 5,6-diaminouracil + D-ribose 5-phosphate</text>
        <dbReference type="Rhea" id="RHEA:55020"/>
        <dbReference type="ChEBI" id="CHEBI:15377"/>
        <dbReference type="ChEBI" id="CHEBI:46252"/>
        <dbReference type="ChEBI" id="CHEBI:58453"/>
        <dbReference type="ChEBI" id="CHEBI:78346"/>
    </reaction>
</comment>
<accession>L8JSF7</accession>
<reference evidence="4 5" key="1">
    <citation type="submission" date="2012-12" db="EMBL/GenBank/DDBJ databases">
        <title>Genome assembly of Fulvivirga imtechensis AK7.</title>
        <authorList>
            <person name="Nupur N."/>
            <person name="Khatri I."/>
            <person name="Kumar R."/>
            <person name="Subramanian S."/>
            <person name="Pinnaka A."/>
        </authorList>
    </citation>
    <scope>NUCLEOTIDE SEQUENCE [LARGE SCALE GENOMIC DNA]</scope>
    <source>
        <strain evidence="4 5">AK7</strain>
    </source>
</reference>
<evidence type="ECO:0000256" key="1">
    <source>
        <dbReference type="ARBA" id="ARBA00000022"/>
    </source>
</evidence>
<dbReference type="PATRIC" id="fig|1237149.3.peg.2703"/>
<dbReference type="Proteomes" id="UP000011135">
    <property type="component" value="Unassembled WGS sequence"/>
</dbReference>
<protein>
    <submittedName>
        <fullName evidence="4">Type I restriction-modification system specificity subunit</fullName>
    </submittedName>
</protein>
<feature type="domain" description="NADAR" evidence="3">
    <location>
        <begin position="17"/>
        <end position="160"/>
    </location>
</feature>
<keyword evidence="5" id="KW-1185">Reference proteome</keyword>
<dbReference type="CDD" id="cd15457">
    <property type="entry name" value="NADAR"/>
    <property type="match status" value="1"/>
</dbReference>
<dbReference type="RefSeq" id="WP_009580284.1">
    <property type="nucleotide sequence ID" value="NZ_AMZN01000044.1"/>
</dbReference>
<dbReference type="AlphaFoldDB" id="L8JSF7"/>
<evidence type="ECO:0000313" key="4">
    <source>
        <dbReference type="EMBL" id="ELR71143.1"/>
    </source>
</evidence>
<dbReference type="Pfam" id="PF08719">
    <property type="entry name" value="NADAR"/>
    <property type="match status" value="1"/>
</dbReference>
<comment type="catalytic activity">
    <reaction evidence="2">
        <text>2,5-diamino-6-hydroxy-4-(5-phosphoribosylamino)-pyrimidine + H2O = 2,5,6-triamino-4-hydroxypyrimidine + D-ribose 5-phosphate</text>
        <dbReference type="Rhea" id="RHEA:23436"/>
        <dbReference type="ChEBI" id="CHEBI:15377"/>
        <dbReference type="ChEBI" id="CHEBI:58614"/>
        <dbReference type="ChEBI" id="CHEBI:78346"/>
        <dbReference type="ChEBI" id="CHEBI:137796"/>
    </reaction>
</comment>
<dbReference type="EMBL" id="AMZN01000044">
    <property type="protein sequence ID" value="ELR71143.1"/>
    <property type="molecule type" value="Genomic_DNA"/>
</dbReference>
<proteinExistence type="predicted"/>
<evidence type="ECO:0000259" key="3">
    <source>
        <dbReference type="Pfam" id="PF08719"/>
    </source>
</evidence>